<feature type="region of interest" description="Disordered" evidence="1">
    <location>
        <begin position="241"/>
        <end position="318"/>
    </location>
</feature>
<dbReference type="EMBL" id="CAUH01001398">
    <property type="protein sequence ID" value="CCU75512.1"/>
    <property type="molecule type" value="Genomic_DNA"/>
</dbReference>
<reference evidence="2 3" key="1">
    <citation type="journal article" date="2010" name="Science">
        <title>Genome expansion and gene loss in powdery mildew fungi reveal tradeoffs in extreme parasitism.</title>
        <authorList>
            <person name="Spanu P.D."/>
            <person name="Abbott J.C."/>
            <person name="Amselem J."/>
            <person name="Burgis T.A."/>
            <person name="Soanes D.M."/>
            <person name="Stueber K."/>
            <person name="Ver Loren van Themaat E."/>
            <person name="Brown J.K.M."/>
            <person name="Butcher S.A."/>
            <person name="Gurr S.J."/>
            <person name="Lebrun M.-H."/>
            <person name="Ridout C.J."/>
            <person name="Schulze-Lefert P."/>
            <person name="Talbot N.J."/>
            <person name="Ahmadinejad N."/>
            <person name="Ametz C."/>
            <person name="Barton G.R."/>
            <person name="Benjdia M."/>
            <person name="Bidzinski P."/>
            <person name="Bindschedler L.V."/>
            <person name="Both M."/>
            <person name="Brewer M.T."/>
            <person name="Cadle-Davidson L."/>
            <person name="Cadle-Davidson M.M."/>
            <person name="Collemare J."/>
            <person name="Cramer R."/>
            <person name="Frenkel O."/>
            <person name="Godfrey D."/>
            <person name="Harriman J."/>
            <person name="Hoede C."/>
            <person name="King B.C."/>
            <person name="Klages S."/>
            <person name="Kleemann J."/>
            <person name="Knoll D."/>
            <person name="Koti P.S."/>
            <person name="Kreplak J."/>
            <person name="Lopez-Ruiz F.J."/>
            <person name="Lu X."/>
            <person name="Maekawa T."/>
            <person name="Mahanil S."/>
            <person name="Micali C."/>
            <person name="Milgroom M.G."/>
            <person name="Montana G."/>
            <person name="Noir S."/>
            <person name="O'Connell R.J."/>
            <person name="Oberhaensli S."/>
            <person name="Parlange F."/>
            <person name="Pedersen C."/>
            <person name="Quesneville H."/>
            <person name="Reinhardt R."/>
            <person name="Rott M."/>
            <person name="Sacristan S."/>
            <person name="Schmidt S.M."/>
            <person name="Schoen M."/>
            <person name="Skamnioti P."/>
            <person name="Sommer H."/>
            <person name="Stephens A."/>
            <person name="Takahara H."/>
            <person name="Thordal-Christensen H."/>
            <person name="Vigouroux M."/>
            <person name="Wessling R."/>
            <person name="Wicker T."/>
            <person name="Panstruga R."/>
        </authorList>
    </citation>
    <scope>NUCLEOTIDE SEQUENCE [LARGE SCALE GENOMIC DNA]</scope>
    <source>
        <strain evidence="2">DH14</strain>
    </source>
</reference>
<evidence type="ECO:0000313" key="3">
    <source>
        <dbReference type="Proteomes" id="UP000015441"/>
    </source>
</evidence>
<feature type="compositionally biased region" description="Basic residues" evidence="1">
    <location>
        <begin position="115"/>
        <end position="135"/>
    </location>
</feature>
<feature type="compositionally biased region" description="Basic and acidic residues" evidence="1">
    <location>
        <begin position="795"/>
        <end position="804"/>
    </location>
</feature>
<evidence type="ECO:0000256" key="1">
    <source>
        <dbReference type="SAM" id="MobiDB-lite"/>
    </source>
</evidence>
<feature type="compositionally biased region" description="Polar residues" evidence="1">
    <location>
        <begin position="427"/>
        <end position="436"/>
    </location>
</feature>
<comment type="caution">
    <text evidence="2">The sequence shown here is derived from an EMBL/GenBank/DDBJ whole genome shotgun (WGS) entry which is preliminary data.</text>
</comment>
<feature type="compositionally biased region" description="Basic and acidic residues" evidence="1">
    <location>
        <begin position="888"/>
        <end position="907"/>
    </location>
</feature>
<feature type="compositionally biased region" description="Basic and acidic residues" evidence="1">
    <location>
        <begin position="285"/>
        <end position="294"/>
    </location>
</feature>
<name>N1JC75_BLUG1</name>
<keyword evidence="3" id="KW-1185">Reference proteome</keyword>
<dbReference type="OrthoDB" id="3946221at2759"/>
<organism evidence="2 3">
    <name type="scientific">Blumeria graminis f. sp. hordei (strain DH14)</name>
    <name type="common">Barley powdery mildew</name>
    <name type="synonym">Oidium monilioides f. sp. hordei</name>
    <dbReference type="NCBI Taxonomy" id="546991"/>
    <lineage>
        <taxon>Eukaryota</taxon>
        <taxon>Fungi</taxon>
        <taxon>Dikarya</taxon>
        <taxon>Ascomycota</taxon>
        <taxon>Pezizomycotina</taxon>
        <taxon>Leotiomycetes</taxon>
        <taxon>Erysiphales</taxon>
        <taxon>Erysiphaceae</taxon>
        <taxon>Blumeria</taxon>
        <taxon>Blumeria hordei</taxon>
    </lineage>
</organism>
<protein>
    <submittedName>
        <fullName evidence="2">Uncharacterized protein</fullName>
    </submittedName>
</protein>
<dbReference type="Proteomes" id="UP000015441">
    <property type="component" value="Unassembled WGS sequence"/>
</dbReference>
<feature type="compositionally biased region" description="Polar residues" evidence="1">
    <location>
        <begin position="1"/>
        <end position="23"/>
    </location>
</feature>
<gene>
    <name evidence="2" type="ORF">BGHDH14_bghG001398000004001</name>
</gene>
<feature type="compositionally biased region" description="Basic and acidic residues" evidence="1">
    <location>
        <begin position="437"/>
        <end position="447"/>
    </location>
</feature>
<feature type="compositionally biased region" description="Low complexity" evidence="1">
    <location>
        <begin position="25"/>
        <end position="37"/>
    </location>
</feature>
<feature type="region of interest" description="Disordered" evidence="1">
    <location>
        <begin position="388"/>
        <end position="461"/>
    </location>
</feature>
<dbReference type="InParanoid" id="N1JC75"/>
<feature type="region of interest" description="Disordered" evidence="1">
    <location>
        <begin position="1"/>
        <end position="135"/>
    </location>
</feature>
<dbReference type="STRING" id="546991.N1JC75"/>
<accession>N1JC75</accession>
<proteinExistence type="predicted"/>
<feature type="region of interest" description="Disordered" evidence="1">
    <location>
        <begin position="864"/>
        <end position="909"/>
    </location>
</feature>
<dbReference type="eggNOG" id="ENOG502SYJI">
    <property type="taxonomic scope" value="Eukaryota"/>
</dbReference>
<feature type="region of interest" description="Disordered" evidence="1">
    <location>
        <begin position="769"/>
        <end position="807"/>
    </location>
</feature>
<evidence type="ECO:0000313" key="2">
    <source>
        <dbReference type="EMBL" id="CCU75512.1"/>
    </source>
</evidence>
<feature type="compositionally biased region" description="Polar residues" evidence="1">
    <location>
        <begin position="297"/>
        <end position="316"/>
    </location>
</feature>
<sequence length="1303" mass="146196">MMEDSCSSPDPLNDTIQSPTKSQRSARSQSNHPSSNSPKKKRFHLDVGTHISPQKIFVTVEAEDSDLENVHSRMNEISPSPHRPKIWHKAISKTVPLNDISDDDDARPEPNTTPRKTKARSKKTGSAKSGKKRVGTPYKRYKSYLSGDHLNDELFEREISPLEFDQDMSKTGQNISKSNAARVKIAKRNTPSTKRLKKQAELVDNVAKYLDIPENDDLLNKSAFNSRKSFLSASPIQQDSNLESVLDSKPPKKTNLLSLTPLKFKPHISRKNESSNPETYIGGTTEKKAKRLDEDSANPNSKAQTNFYPSPSSSENHVGFIPQEKFSQTHQKQPNSQSLQNYNSETKKNLPEEHDLDSEEDAINTVRDTDTIVESEGFSMISFDSVLSFQGQPSSPKRRRDINPIEQTTSARKIARHRYDQEDVASGTKTNSQKEYSSNDRAYDNRNFRKKNNSENGSSSDRLLRYHNQAHLINYLQESKLLAEESQHTNSLNSSKAYELSNRNMFNEESGKESAVSVSNPNGLYEDSFSAMPSCILNAAKPTASELGENRQLSNIPGDKTVFPINHDASNSEKKLSLYERPSASNSQLQDSPGHGQMNLNQYLELPYAMAQKSNVLPLDSDDYDFSSIQNTDIDLNQSPIHVTSEKYSSPSLPTCTNQTGNQLLLVPPLAGHSQAITATKSVETGSKRTYFPSSPINDSNRLGSPFTTPLQEQELFEISQENLSVVQDNRTGIYPRVDLSSQLSGRLNKSTDSASLIALKSETPALTRKFSKDKKSQEQASNKELSRIMPRNKVASDEAHSSDRNSSYLGWKRYNEALTSYESNRPDSETVIPHEIEDDKIIDANNIVTDNNDEDFELLLETLNSSTPSMEEKQKLQKPQIRRPERKKVSSQDWADHDDPNDKDPMELETSYSNKLATKVNDSLNKSPRQYRTSINPRENSSCVDIPPSAKFYSLEKEIPGFDLSPLLKESLIAQYPKSTEISSRSSEPPSRQEMSPFITKGVHLQASSDESIKNFEPIPQKQGFNPITKASLKLLKTPASKTCENARESPVVLPINSNSNANLSPSTCLLPLLKSSQHKTENLRLNYPPKLQNFPSLQKEGLSSSSQPAENKFCITHDKIGSPRKYGSADLPESNDEVQVTCLGSPRSPIKSCIRSPRKVSPGHCSKTKISTPVKVVKFISSSPIRSSPLYDRLSATNWTKNHWLVLEKIVKCWKPEVQNRSFRIKDKSSCPDSYRNSTRVISDLLGRHIFSAQCERMKLEQWHLEAVDEFRTQVPGWDEKEVAMRVYALLAGEKARACIN</sequence>
<dbReference type="HOGENOM" id="CLU_261292_0_0_1"/>
<feature type="compositionally biased region" description="Basic residues" evidence="1">
    <location>
        <begin position="82"/>
        <end position="91"/>
    </location>
</feature>